<dbReference type="RefSeq" id="WP_127516106.1">
    <property type="nucleotide sequence ID" value="NZ_CP031418.1"/>
</dbReference>
<evidence type="ECO:0000313" key="2">
    <source>
        <dbReference type="EMBL" id="CRY74704.1"/>
    </source>
</evidence>
<dbReference type="Proteomes" id="UP000057820">
    <property type="component" value="Chromosome 1"/>
</dbReference>
<evidence type="ECO:0000313" key="3">
    <source>
        <dbReference type="Proteomes" id="UP000057820"/>
    </source>
</evidence>
<organism evidence="2 3">
    <name type="scientific">Nocardia farcinica</name>
    <dbReference type="NCBI Taxonomy" id="37329"/>
    <lineage>
        <taxon>Bacteria</taxon>
        <taxon>Bacillati</taxon>
        <taxon>Actinomycetota</taxon>
        <taxon>Actinomycetes</taxon>
        <taxon>Mycobacteriales</taxon>
        <taxon>Nocardiaceae</taxon>
        <taxon>Nocardia</taxon>
    </lineage>
</organism>
<feature type="region of interest" description="Disordered" evidence="1">
    <location>
        <begin position="1"/>
        <end position="21"/>
    </location>
</feature>
<dbReference type="EMBL" id="LN868938">
    <property type="protein sequence ID" value="CRY74704.1"/>
    <property type="molecule type" value="Genomic_DNA"/>
</dbReference>
<sequence>MAEPSVEHSTWSGASGARWSVSKGTVRVRALVDEHGRVTALPDLPLGECFDLMDRALWERVRLDYECERDTNLADAIHRTRQRLRAVRKQR</sequence>
<dbReference type="KEGG" id="nfr:ERS450000_00865"/>
<evidence type="ECO:0000256" key="1">
    <source>
        <dbReference type="SAM" id="MobiDB-lite"/>
    </source>
</evidence>
<name>A0A0H5NHG9_NOCFR</name>
<reference evidence="3" key="1">
    <citation type="submission" date="2015-03" db="EMBL/GenBank/DDBJ databases">
        <authorList>
            <consortium name="Pathogen Informatics"/>
        </authorList>
    </citation>
    <scope>NUCLEOTIDE SEQUENCE [LARGE SCALE GENOMIC DNA]</scope>
    <source>
        <strain evidence="3">NCTC11134</strain>
    </source>
</reference>
<protein>
    <submittedName>
        <fullName evidence="2">Uncharacterized protein</fullName>
    </submittedName>
</protein>
<proteinExistence type="predicted"/>
<accession>A0A0H5NHG9</accession>
<gene>
    <name evidence="2" type="ORF">ERS450000_00865</name>
</gene>
<dbReference type="AlphaFoldDB" id="A0A0H5NHG9"/>